<dbReference type="GO" id="GO:0008380">
    <property type="term" value="P:RNA splicing"/>
    <property type="evidence" value="ECO:0007669"/>
    <property type="project" value="UniProtKB-KW"/>
</dbReference>
<comment type="caution">
    <text evidence="13">The sequence shown here is derived from an EMBL/GenBank/DDBJ whole genome shotgun (WGS) entry which is preliminary data.</text>
</comment>
<dbReference type="SUPFAM" id="SSF50182">
    <property type="entry name" value="Sm-like ribonucleoproteins"/>
    <property type="match status" value="1"/>
</dbReference>
<evidence type="ECO:0000313" key="13">
    <source>
        <dbReference type="EMBL" id="GMM50976.1"/>
    </source>
</evidence>
<dbReference type="AlphaFoldDB" id="A0AAV5RIK2"/>
<feature type="domain" description="Sm" evidence="12">
    <location>
        <begin position="2"/>
        <end position="74"/>
    </location>
</feature>
<dbReference type="GO" id="GO:0097525">
    <property type="term" value="C:spliceosomal snRNP complex"/>
    <property type="evidence" value="ECO:0007669"/>
    <property type="project" value="UniProtKB-ARBA"/>
</dbReference>
<dbReference type="GO" id="GO:0006397">
    <property type="term" value="P:mRNA processing"/>
    <property type="evidence" value="ECO:0007669"/>
    <property type="project" value="UniProtKB-KW"/>
</dbReference>
<reference evidence="13 14" key="1">
    <citation type="journal article" date="2023" name="Elife">
        <title>Identification of key yeast species and microbe-microbe interactions impacting larval growth of Drosophila in the wild.</title>
        <authorList>
            <person name="Mure A."/>
            <person name="Sugiura Y."/>
            <person name="Maeda R."/>
            <person name="Honda K."/>
            <person name="Sakurai N."/>
            <person name="Takahashi Y."/>
            <person name="Watada M."/>
            <person name="Katoh T."/>
            <person name="Gotoh A."/>
            <person name="Gotoh Y."/>
            <person name="Taniguchi I."/>
            <person name="Nakamura K."/>
            <person name="Hayashi T."/>
            <person name="Katayama T."/>
            <person name="Uemura T."/>
            <person name="Hattori Y."/>
        </authorList>
    </citation>
    <scope>NUCLEOTIDE SEQUENCE [LARGE SCALE GENOMIC DNA]</scope>
    <source>
        <strain evidence="13 14">SB-73</strain>
    </source>
</reference>
<evidence type="ECO:0000256" key="3">
    <source>
        <dbReference type="ARBA" id="ARBA00008146"/>
    </source>
</evidence>
<sequence>MQLVRFLMKLTSEYVQVELKNGTVVAGTVVSVAPNMNTTLKDAKMTILNEEPVTLDTVNLRGNTIRYYVLPETIPLDSMITPEKRKLSSVRPPSNPVIARGRGSIRRVTRGRGNFRGATSGRGRGRGYSNTRKAPYSR</sequence>
<keyword evidence="5" id="KW-0507">mRNA processing</keyword>
<proteinExistence type="inferred from homology"/>
<evidence type="ECO:0000256" key="1">
    <source>
        <dbReference type="ARBA" id="ARBA00004123"/>
    </source>
</evidence>
<evidence type="ECO:0000256" key="8">
    <source>
        <dbReference type="ARBA" id="ARBA00023242"/>
    </source>
</evidence>
<keyword evidence="4" id="KW-0963">Cytoplasm</keyword>
<evidence type="ECO:0000313" key="14">
    <source>
        <dbReference type="Proteomes" id="UP001362899"/>
    </source>
</evidence>
<keyword evidence="6" id="KW-0747">Spliceosome</keyword>
<comment type="similarity">
    <text evidence="3">Belongs to the snRNP core protein family.</text>
</comment>
<dbReference type="GO" id="GO:0005737">
    <property type="term" value="C:cytoplasm"/>
    <property type="evidence" value="ECO:0007669"/>
    <property type="project" value="UniProtKB-SubCell"/>
</dbReference>
<keyword evidence="7" id="KW-0508">mRNA splicing</keyword>
<dbReference type="Pfam" id="PF01423">
    <property type="entry name" value="LSM"/>
    <property type="match status" value="1"/>
</dbReference>
<dbReference type="InterPro" id="IPR047575">
    <property type="entry name" value="Sm"/>
</dbReference>
<evidence type="ECO:0000256" key="4">
    <source>
        <dbReference type="ARBA" id="ARBA00022490"/>
    </source>
</evidence>
<evidence type="ECO:0000256" key="5">
    <source>
        <dbReference type="ARBA" id="ARBA00022664"/>
    </source>
</evidence>
<evidence type="ECO:0000259" key="12">
    <source>
        <dbReference type="PROSITE" id="PS52002"/>
    </source>
</evidence>
<evidence type="ECO:0000256" key="6">
    <source>
        <dbReference type="ARBA" id="ARBA00022728"/>
    </source>
</evidence>
<dbReference type="Gene3D" id="2.30.30.100">
    <property type="match status" value="1"/>
</dbReference>
<keyword evidence="9" id="KW-0687">Ribonucleoprotein</keyword>
<protein>
    <recommendedName>
        <fullName evidence="10">snRNP core protein D1</fullName>
    </recommendedName>
</protein>
<organism evidence="13 14">
    <name type="scientific">Starmerella bacillaris</name>
    <name type="common">Yeast</name>
    <name type="synonym">Candida zemplinina</name>
    <dbReference type="NCBI Taxonomy" id="1247836"/>
    <lineage>
        <taxon>Eukaryota</taxon>
        <taxon>Fungi</taxon>
        <taxon>Dikarya</taxon>
        <taxon>Ascomycota</taxon>
        <taxon>Saccharomycotina</taxon>
        <taxon>Dipodascomycetes</taxon>
        <taxon>Dipodascales</taxon>
        <taxon>Trichomonascaceae</taxon>
        <taxon>Starmerella</taxon>
    </lineage>
</organism>
<gene>
    <name evidence="13" type="ORF">DASB73_019340</name>
</gene>
<dbReference type="InterPro" id="IPR027141">
    <property type="entry name" value="LSm4/Sm_D1/D3"/>
</dbReference>
<dbReference type="InterPro" id="IPR001163">
    <property type="entry name" value="Sm_dom_euk/arc"/>
</dbReference>
<evidence type="ECO:0000256" key="2">
    <source>
        <dbReference type="ARBA" id="ARBA00004496"/>
    </source>
</evidence>
<keyword evidence="8" id="KW-0539">Nucleus</keyword>
<dbReference type="PANTHER" id="PTHR23338">
    <property type="entry name" value="SMALL NUCLEAR RIBONUCLEOPROTEIN SM"/>
    <property type="match status" value="1"/>
</dbReference>
<dbReference type="GO" id="GO:0003723">
    <property type="term" value="F:RNA binding"/>
    <property type="evidence" value="ECO:0007669"/>
    <property type="project" value="InterPro"/>
</dbReference>
<feature type="compositionally biased region" description="Low complexity" evidence="11">
    <location>
        <begin position="116"/>
        <end position="132"/>
    </location>
</feature>
<evidence type="ECO:0000256" key="7">
    <source>
        <dbReference type="ARBA" id="ARBA00023187"/>
    </source>
</evidence>
<evidence type="ECO:0000256" key="11">
    <source>
        <dbReference type="SAM" id="MobiDB-lite"/>
    </source>
</evidence>
<name>A0AAV5RIK2_STABA</name>
<dbReference type="Proteomes" id="UP001362899">
    <property type="component" value="Unassembled WGS sequence"/>
</dbReference>
<evidence type="ECO:0000256" key="9">
    <source>
        <dbReference type="ARBA" id="ARBA00023274"/>
    </source>
</evidence>
<comment type="subcellular location">
    <subcellularLocation>
        <location evidence="2">Cytoplasm</location>
    </subcellularLocation>
    <subcellularLocation>
        <location evidence="1">Nucleus</location>
    </subcellularLocation>
</comment>
<dbReference type="FunFam" id="2.30.30.100:FF:000016">
    <property type="entry name" value="Small nuclear ribonucleoprotein Sm D1"/>
    <property type="match status" value="1"/>
</dbReference>
<dbReference type="EMBL" id="BTGC01000003">
    <property type="protein sequence ID" value="GMM50976.1"/>
    <property type="molecule type" value="Genomic_DNA"/>
</dbReference>
<feature type="region of interest" description="Disordered" evidence="11">
    <location>
        <begin position="84"/>
        <end position="138"/>
    </location>
</feature>
<evidence type="ECO:0000256" key="10">
    <source>
        <dbReference type="ARBA" id="ARBA00033121"/>
    </source>
</evidence>
<dbReference type="GO" id="GO:0005681">
    <property type="term" value="C:spliceosomal complex"/>
    <property type="evidence" value="ECO:0007669"/>
    <property type="project" value="UniProtKB-KW"/>
</dbReference>
<dbReference type="InterPro" id="IPR010920">
    <property type="entry name" value="LSM_dom_sf"/>
</dbReference>
<keyword evidence="14" id="KW-1185">Reference proteome</keyword>
<dbReference type="PROSITE" id="PS52002">
    <property type="entry name" value="SM"/>
    <property type="match status" value="1"/>
</dbReference>
<accession>A0AAV5RIK2</accession>
<dbReference type="SMART" id="SM00651">
    <property type="entry name" value="Sm"/>
    <property type="match status" value="1"/>
</dbReference>